<evidence type="ECO:0000259" key="3">
    <source>
        <dbReference type="PROSITE" id="PS50206"/>
    </source>
</evidence>
<gene>
    <name evidence="4" type="ORF">J2S74_003080</name>
</gene>
<dbReference type="EC" id="2.8.1.1" evidence="4"/>
<protein>
    <submittedName>
        <fullName evidence="4">Thiosulfate/3-mercaptopyruvate sulfurtransferase</fullName>
        <ecNumber evidence="4">2.8.1.1</ecNumber>
        <ecNumber evidence="4">2.8.1.2</ecNumber>
    </submittedName>
</protein>
<dbReference type="CDD" id="cd01449">
    <property type="entry name" value="TST_Repeat_2"/>
    <property type="match status" value="1"/>
</dbReference>
<dbReference type="SUPFAM" id="SSF52821">
    <property type="entry name" value="Rhodanese/Cell cycle control phosphatase"/>
    <property type="match status" value="2"/>
</dbReference>
<evidence type="ECO:0000256" key="1">
    <source>
        <dbReference type="ARBA" id="ARBA00022679"/>
    </source>
</evidence>
<dbReference type="Gene3D" id="3.40.250.10">
    <property type="entry name" value="Rhodanese-like domain"/>
    <property type="match status" value="2"/>
</dbReference>
<dbReference type="InterPro" id="IPR045078">
    <property type="entry name" value="TST/MPST-like"/>
</dbReference>
<dbReference type="PANTHER" id="PTHR11364">
    <property type="entry name" value="THIOSULFATE SULFERTANSFERASE"/>
    <property type="match status" value="1"/>
</dbReference>
<dbReference type="InterPro" id="IPR001763">
    <property type="entry name" value="Rhodanese-like_dom"/>
</dbReference>
<sequence length="284" mass="32298">MSYKNIVTSEWLKEKLDDTNIIIADCRFQLGQSTIGVEAYKKEHIPGAIYMDLEKDLSAPISEHGGRHPLPTVEKMVHIFEQAGISNDKKVIAYDDQGGAMAARLWWMLKYLGHEKVYILNEGFTHWKEKGYPISTVQPKLIPTSFTPDVQQQMLASMEEVKEKTSNSNVVLIDSRAEERYLGIMETVDPVAGHIPGAINEDWQNRLGENGIWLLKEEQKESLKKYKELSNKELIVYCGSGVTACANILAFHEIDLRPKLYAGSWSDWITYKDNPISRNHDLGE</sequence>
<evidence type="ECO:0000256" key="2">
    <source>
        <dbReference type="ARBA" id="ARBA00022737"/>
    </source>
</evidence>
<dbReference type="GO" id="GO:0004792">
    <property type="term" value="F:thiosulfate-cyanide sulfurtransferase activity"/>
    <property type="evidence" value="ECO:0007669"/>
    <property type="project" value="UniProtKB-EC"/>
</dbReference>
<dbReference type="RefSeq" id="WP_307326775.1">
    <property type="nucleotide sequence ID" value="NZ_JAUSUG010000012.1"/>
</dbReference>
<keyword evidence="2" id="KW-0677">Repeat</keyword>
<evidence type="ECO:0000313" key="4">
    <source>
        <dbReference type="EMBL" id="MDQ0255698.1"/>
    </source>
</evidence>
<dbReference type="SMART" id="SM00450">
    <property type="entry name" value="RHOD"/>
    <property type="match status" value="2"/>
</dbReference>
<dbReference type="GO" id="GO:0016784">
    <property type="term" value="F:3-mercaptopyruvate sulfurtransferase activity"/>
    <property type="evidence" value="ECO:0007669"/>
    <property type="project" value="UniProtKB-EC"/>
</dbReference>
<dbReference type="Proteomes" id="UP001230005">
    <property type="component" value="Unassembled WGS sequence"/>
</dbReference>
<keyword evidence="5" id="KW-1185">Reference proteome</keyword>
<comment type="caution">
    <text evidence="4">The sequence shown here is derived from an EMBL/GenBank/DDBJ whole genome shotgun (WGS) entry which is preliminary data.</text>
</comment>
<reference evidence="4 5" key="1">
    <citation type="submission" date="2023-07" db="EMBL/GenBank/DDBJ databases">
        <title>Genomic Encyclopedia of Type Strains, Phase IV (KMG-IV): sequencing the most valuable type-strain genomes for metagenomic binning, comparative biology and taxonomic classification.</title>
        <authorList>
            <person name="Goeker M."/>
        </authorList>
    </citation>
    <scope>NUCLEOTIDE SEQUENCE [LARGE SCALE GENOMIC DNA]</scope>
    <source>
        <strain evidence="4 5">DSM 9768</strain>
    </source>
</reference>
<dbReference type="Pfam" id="PF00581">
    <property type="entry name" value="Rhodanese"/>
    <property type="match status" value="2"/>
</dbReference>
<dbReference type="CDD" id="cd01448">
    <property type="entry name" value="TST_Repeat_1"/>
    <property type="match status" value="1"/>
</dbReference>
<keyword evidence="1 4" id="KW-0808">Transferase</keyword>
<feature type="domain" description="Rhodanese" evidence="3">
    <location>
        <begin position="17"/>
        <end position="136"/>
    </location>
</feature>
<feature type="domain" description="Rhodanese" evidence="3">
    <location>
        <begin position="166"/>
        <end position="277"/>
    </location>
</feature>
<proteinExistence type="predicted"/>
<organism evidence="4 5">
    <name type="scientific">Evansella vedderi</name>
    <dbReference type="NCBI Taxonomy" id="38282"/>
    <lineage>
        <taxon>Bacteria</taxon>
        <taxon>Bacillati</taxon>
        <taxon>Bacillota</taxon>
        <taxon>Bacilli</taxon>
        <taxon>Bacillales</taxon>
        <taxon>Bacillaceae</taxon>
        <taxon>Evansella</taxon>
    </lineage>
</organism>
<dbReference type="PROSITE" id="PS50206">
    <property type="entry name" value="RHODANESE_3"/>
    <property type="match status" value="2"/>
</dbReference>
<dbReference type="EC" id="2.8.1.2" evidence="4"/>
<evidence type="ECO:0000313" key="5">
    <source>
        <dbReference type="Proteomes" id="UP001230005"/>
    </source>
</evidence>
<name>A0ABT9ZZ28_9BACI</name>
<dbReference type="EMBL" id="JAUSUG010000012">
    <property type="protein sequence ID" value="MDQ0255698.1"/>
    <property type="molecule type" value="Genomic_DNA"/>
</dbReference>
<accession>A0ABT9ZZ28</accession>
<dbReference type="PANTHER" id="PTHR11364:SF27">
    <property type="entry name" value="SULFURTRANSFERASE"/>
    <property type="match status" value="1"/>
</dbReference>
<dbReference type="InterPro" id="IPR036873">
    <property type="entry name" value="Rhodanese-like_dom_sf"/>
</dbReference>